<dbReference type="EMBL" id="SHOA02000016">
    <property type="protein sequence ID" value="TDH69493.1"/>
    <property type="molecule type" value="Genomic_DNA"/>
</dbReference>
<name>A0A976IEM3_BRELC</name>
<proteinExistence type="predicted"/>
<gene>
    <name evidence="1" type="ORF">CCR75_003191</name>
</gene>
<protein>
    <submittedName>
        <fullName evidence="1">Uncharacterized protein</fullName>
    </submittedName>
</protein>
<dbReference type="Proteomes" id="UP000294530">
    <property type="component" value="Unassembled WGS sequence"/>
</dbReference>
<accession>A0A976IEM3</accession>
<dbReference type="KEGG" id="blac:94346959"/>
<evidence type="ECO:0000313" key="2">
    <source>
        <dbReference type="Proteomes" id="UP000294530"/>
    </source>
</evidence>
<dbReference type="OrthoDB" id="120090at2759"/>
<dbReference type="GeneID" id="94346959"/>
<dbReference type="RefSeq" id="XP_067818992.1">
    <property type="nucleotide sequence ID" value="XM_067961288.1"/>
</dbReference>
<dbReference type="AlphaFoldDB" id="A0A976IEM3"/>
<comment type="caution">
    <text evidence="1">The sequence shown here is derived from an EMBL/GenBank/DDBJ whole genome shotgun (WGS) entry which is preliminary data.</text>
</comment>
<organism evidence="1 2">
    <name type="scientific">Bremia lactucae</name>
    <name type="common">Lettuce downy mildew</name>
    <dbReference type="NCBI Taxonomy" id="4779"/>
    <lineage>
        <taxon>Eukaryota</taxon>
        <taxon>Sar</taxon>
        <taxon>Stramenopiles</taxon>
        <taxon>Oomycota</taxon>
        <taxon>Peronosporomycetes</taxon>
        <taxon>Peronosporales</taxon>
        <taxon>Peronosporaceae</taxon>
        <taxon>Bremia</taxon>
    </lineage>
</organism>
<sequence>MGFQELPYDSKQATADLLATTENLEKRNMRAMKKRLQDRLYQRKHRAKHECEKLSLEQDINYLLNEIAQLHQKLNHRKMAATKGENQRQHLRRNPFLSLQDNAQDLVARFFHVYQNGYSLPHSRSQERFLRDLLSTDVKGADLCGVDAFIQQWRLNGQYFALYVLEPQIWNVKSVGDQGVMVKVDIMLYLRCHRQSIGSLFPSLKTGHMDPNMVLLLVTGTTAIAGTYTFVFNQAGYAQSLFVSLQLLETLRRVVGSLQNVVQLTVGSSIALDSGTITFSDVLVT</sequence>
<keyword evidence="2" id="KW-1185">Reference proteome</keyword>
<reference evidence="1 2" key="1">
    <citation type="journal article" date="2021" name="Genome Biol.">
        <title>AFLAP: assembly-free linkage analysis pipeline using k-mers from genome sequencing data.</title>
        <authorList>
            <person name="Fletcher K."/>
            <person name="Zhang L."/>
            <person name="Gil J."/>
            <person name="Han R."/>
            <person name="Cavanaugh K."/>
            <person name="Michelmore R."/>
        </authorList>
    </citation>
    <scope>NUCLEOTIDE SEQUENCE [LARGE SCALE GENOMIC DNA]</scope>
    <source>
        <strain evidence="1 2">SF5</strain>
    </source>
</reference>
<evidence type="ECO:0000313" key="1">
    <source>
        <dbReference type="EMBL" id="TDH69493.1"/>
    </source>
</evidence>